<dbReference type="InterPro" id="IPR014729">
    <property type="entry name" value="Rossmann-like_a/b/a_fold"/>
</dbReference>
<comment type="function">
    <text evidence="12 19">Catalyzes the ATP-dependent transfer of a sulfur to tRNA to produce 4-thiouridine in position 8 of tRNAs, which functions as a near-UV photosensor. Also catalyzes the transfer of sulfur to the sulfur carrier protein ThiS, forming ThiS-thiocarboxylate. This is a step in the synthesis of thiazole, in the thiamine biosynthesis pathway. The sulfur is donated as persulfide by IscS.</text>
</comment>
<evidence type="ECO:0000256" key="1">
    <source>
        <dbReference type="ARBA" id="ARBA00004496"/>
    </source>
</evidence>
<dbReference type="GO" id="GO:0004810">
    <property type="term" value="F:CCA tRNA nucleotidyltransferase activity"/>
    <property type="evidence" value="ECO:0007669"/>
    <property type="project" value="InterPro"/>
</dbReference>
<dbReference type="InterPro" id="IPR049962">
    <property type="entry name" value="THUMP_ThiI"/>
</dbReference>
<proteinExistence type="inferred from homology"/>
<feature type="binding site" evidence="19">
    <location>
        <begin position="184"/>
        <end position="185"/>
    </location>
    <ligand>
        <name>ATP</name>
        <dbReference type="ChEBI" id="CHEBI:30616"/>
    </ligand>
</feature>
<evidence type="ECO:0000256" key="3">
    <source>
        <dbReference type="ARBA" id="ARBA00022490"/>
    </source>
</evidence>
<comment type="catalytic activity">
    <reaction evidence="10 19">
        <text>[ThiI sulfur-carrier protein]-S-sulfanyl-L-cysteine + a uridine in tRNA + 2 reduced [2Fe-2S]-[ferredoxin] + ATP + H(+) = [ThiI sulfur-carrier protein]-L-cysteine + a 4-thiouridine in tRNA + 2 oxidized [2Fe-2S]-[ferredoxin] + AMP + diphosphate</text>
        <dbReference type="Rhea" id="RHEA:24176"/>
        <dbReference type="Rhea" id="RHEA-COMP:10000"/>
        <dbReference type="Rhea" id="RHEA-COMP:10001"/>
        <dbReference type="Rhea" id="RHEA-COMP:13337"/>
        <dbReference type="Rhea" id="RHEA-COMP:13338"/>
        <dbReference type="Rhea" id="RHEA-COMP:13339"/>
        <dbReference type="Rhea" id="RHEA-COMP:13340"/>
        <dbReference type="ChEBI" id="CHEBI:15378"/>
        <dbReference type="ChEBI" id="CHEBI:29950"/>
        <dbReference type="ChEBI" id="CHEBI:30616"/>
        <dbReference type="ChEBI" id="CHEBI:33019"/>
        <dbReference type="ChEBI" id="CHEBI:33737"/>
        <dbReference type="ChEBI" id="CHEBI:33738"/>
        <dbReference type="ChEBI" id="CHEBI:61963"/>
        <dbReference type="ChEBI" id="CHEBI:65315"/>
        <dbReference type="ChEBI" id="CHEBI:136798"/>
        <dbReference type="ChEBI" id="CHEBI:456215"/>
        <dbReference type="EC" id="2.8.1.4"/>
    </reaction>
</comment>
<dbReference type="GO" id="GO:0002937">
    <property type="term" value="P:tRNA 4-thiouridine biosynthesis"/>
    <property type="evidence" value="ECO:0007669"/>
    <property type="project" value="TreeGrafter"/>
</dbReference>
<evidence type="ECO:0000256" key="9">
    <source>
        <dbReference type="ARBA" id="ARBA00022977"/>
    </source>
</evidence>
<evidence type="ECO:0000256" key="18">
    <source>
        <dbReference type="ARBA" id="ARBA00080570"/>
    </source>
</evidence>
<feature type="binding site" evidence="19">
    <location>
        <position position="266"/>
    </location>
    <ligand>
        <name>ATP</name>
        <dbReference type="ChEBI" id="CHEBI:30616"/>
    </ligand>
</feature>
<evidence type="ECO:0000256" key="19">
    <source>
        <dbReference type="HAMAP-Rule" id="MF_00021"/>
    </source>
</evidence>
<evidence type="ECO:0000256" key="7">
    <source>
        <dbReference type="ARBA" id="ARBA00022840"/>
    </source>
</evidence>
<evidence type="ECO:0000256" key="10">
    <source>
        <dbReference type="ARBA" id="ARBA00050570"/>
    </source>
</evidence>
<feature type="binding site" evidence="19">
    <location>
        <position position="288"/>
    </location>
    <ligand>
        <name>ATP</name>
        <dbReference type="ChEBI" id="CHEBI:30616"/>
    </ligand>
</feature>
<sequence length="390" mass="43542">MHEIILCKLGEVVLKGLNRHSFETKLMSNIRRRTQKFGKFKIYSRQSTIYVEPVGDGCDLAGAYAACKQVFGLIAIARAVPCEKSKEAILETAKAYLGDSLRKAVSFKVESKRADKSFPMSSIQISQWVGGMLHDAFPHLKVDVHTPELTVYVEIREDAAYVHAPAEPAAGGLPLGMGGSALSLLSGGIDSPVSSYMMAKRGVVLEMLHFAAPPYTSDLARQKVLRLAQELTPWCGRMSVHIVPLTEIQEQIRKQCPEEYFTLITRRFMMRIADKLAKEFDCRALITGENLGQVASQTMEALRVSEDVTDLPVLRPLIGMDKEEIVRIARHIGTFDTSILPYEDCCTVFTPRHPKTKPHVEEVREIESVLDIEGLVSRAMEQREVVKVKL</sequence>
<dbReference type="HAMAP" id="MF_00021">
    <property type="entry name" value="ThiI"/>
    <property type="match status" value="1"/>
</dbReference>
<dbReference type="SMART" id="SM00981">
    <property type="entry name" value="THUMP"/>
    <property type="match status" value="1"/>
</dbReference>
<dbReference type="Pfam" id="PF02926">
    <property type="entry name" value="THUMP"/>
    <property type="match status" value="1"/>
</dbReference>
<dbReference type="FunFam" id="3.40.50.620:FF:000053">
    <property type="entry name" value="Probable tRNA sulfurtransferase"/>
    <property type="match status" value="1"/>
</dbReference>
<dbReference type="GO" id="GO:0005829">
    <property type="term" value="C:cytosol"/>
    <property type="evidence" value="ECO:0007669"/>
    <property type="project" value="TreeGrafter"/>
</dbReference>
<comment type="subcellular location">
    <subcellularLocation>
        <location evidence="1 19">Cytoplasm</location>
    </subcellularLocation>
</comment>
<dbReference type="SUPFAM" id="SSF143437">
    <property type="entry name" value="THUMP domain-like"/>
    <property type="match status" value="1"/>
</dbReference>
<dbReference type="PANTHER" id="PTHR43209">
    <property type="entry name" value="TRNA SULFURTRANSFERASE"/>
    <property type="match status" value="1"/>
</dbReference>
<evidence type="ECO:0000313" key="22">
    <source>
        <dbReference type="Proteomes" id="UP000681343"/>
    </source>
</evidence>
<keyword evidence="6 19" id="KW-0547">Nucleotide-binding</keyword>
<dbReference type="UniPathway" id="UPA00060"/>
<dbReference type="Gene3D" id="3.30.2130.30">
    <property type="match status" value="1"/>
</dbReference>
<dbReference type="RefSeq" id="WP_212821307.1">
    <property type="nucleotide sequence ID" value="NZ_AP023416.1"/>
</dbReference>
<dbReference type="CDD" id="cd11716">
    <property type="entry name" value="THUMP_ThiI"/>
    <property type="match status" value="1"/>
</dbReference>
<dbReference type="InterPro" id="IPR020536">
    <property type="entry name" value="ThiI_AANH"/>
</dbReference>
<evidence type="ECO:0000256" key="8">
    <source>
        <dbReference type="ARBA" id="ARBA00022884"/>
    </source>
</evidence>
<evidence type="ECO:0000256" key="15">
    <source>
        <dbReference type="ARBA" id="ARBA00071867"/>
    </source>
</evidence>
<dbReference type="CDD" id="cd01712">
    <property type="entry name" value="PPase_ThiI"/>
    <property type="match status" value="1"/>
</dbReference>
<dbReference type="KEGG" id="vfa:MM35RIKEN_18130"/>
<dbReference type="EMBL" id="AP023416">
    <property type="protein sequence ID" value="BCK79621.1"/>
    <property type="molecule type" value="Genomic_DNA"/>
</dbReference>
<evidence type="ECO:0000256" key="13">
    <source>
        <dbReference type="ARBA" id="ARBA00061472"/>
    </source>
</evidence>
<keyword evidence="9 19" id="KW-0784">Thiamine biosynthesis</keyword>
<evidence type="ECO:0000256" key="16">
    <source>
        <dbReference type="ARBA" id="ARBA00075337"/>
    </source>
</evidence>
<comment type="catalytic activity">
    <reaction evidence="11 19">
        <text>[ThiS sulfur-carrier protein]-C-terminal Gly-Gly-AMP + S-sulfanyl-L-cysteinyl-[cysteine desulfurase] + AH2 = [ThiS sulfur-carrier protein]-C-terminal-Gly-aminoethanethioate + L-cysteinyl-[cysteine desulfurase] + A + AMP + 2 H(+)</text>
        <dbReference type="Rhea" id="RHEA:43340"/>
        <dbReference type="Rhea" id="RHEA-COMP:12157"/>
        <dbReference type="Rhea" id="RHEA-COMP:12158"/>
        <dbReference type="Rhea" id="RHEA-COMP:12910"/>
        <dbReference type="Rhea" id="RHEA-COMP:19908"/>
        <dbReference type="ChEBI" id="CHEBI:13193"/>
        <dbReference type="ChEBI" id="CHEBI:15378"/>
        <dbReference type="ChEBI" id="CHEBI:17499"/>
        <dbReference type="ChEBI" id="CHEBI:29950"/>
        <dbReference type="ChEBI" id="CHEBI:61963"/>
        <dbReference type="ChEBI" id="CHEBI:90618"/>
        <dbReference type="ChEBI" id="CHEBI:232372"/>
        <dbReference type="ChEBI" id="CHEBI:456215"/>
    </reaction>
</comment>
<feature type="binding site" evidence="19">
    <location>
        <position position="297"/>
    </location>
    <ligand>
        <name>ATP</name>
        <dbReference type="ChEBI" id="CHEBI:30616"/>
    </ligand>
</feature>
<keyword evidence="4 19" id="KW-0820">tRNA-binding</keyword>
<keyword evidence="5 19" id="KW-0808">Transferase</keyword>
<comment type="pathway">
    <text evidence="2 19">Cofactor biosynthesis; thiamine diphosphate biosynthesis.</text>
</comment>
<dbReference type="Gene3D" id="3.40.50.620">
    <property type="entry name" value="HUPs"/>
    <property type="match status" value="1"/>
</dbReference>
<feature type="binding site" evidence="19">
    <location>
        <begin position="209"/>
        <end position="210"/>
    </location>
    <ligand>
        <name>ATP</name>
        <dbReference type="ChEBI" id="CHEBI:30616"/>
    </ligand>
</feature>
<evidence type="ECO:0000256" key="14">
    <source>
        <dbReference type="ARBA" id="ARBA00066827"/>
    </source>
</evidence>
<organism evidence="21 22">
    <name type="scientific">Vescimonas fastidiosa</name>
    <dbReference type="NCBI Taxonomy" id="2714353"/>
    <lineage>
        <taxon>Bacteria</taxon>
        <taxon>Bacillati</taxon>
        <taxon>Bacillota</taxon>
        <taxon>Clostridia</taxon>
        <taxon>Eubacteriales</taxon>
        <taxon>Oscillospiraceae</taxon>
        <taxon>Vescimonas</taxon>
    </lineage>
</organism>
<keyword evidence="3 19" id="KW-0963">Cytoplasm</keyword>
<dbReference type="InterPro" id="IPR049961">
    <property type="entry name" value="ThiI_N"/>
</dbReference>
<dbReference type="NCBIfam" id="TIGR00342">
    <property type="entry name" value="tRNA uracil 4-sulfurtransferase ThiI"/>
    <property type="match status" value="1"/>
</dbReference>
<dbReference type="InterPro" id="IPR054173">
    <property type="entry name" value="ThiI_fer"/>
</dbReference>
<evidence type="ECO:0000256" key="5">
    <source>
        <dbReference type="ARBA" id="ARBA00022679"/>
    </source>
</evidence>
<evidence type="ECO:0000256" key="12">
    <source>
        <dbReference type="ARBA" id="ARBA00058382"/>
    </source>
</evidence>
<dbReference type="InterPro" id="IPR004114">
    <property type="entry name" value="THUMP_dom"/>
</dbReference>
<dbReference type="InterPro" id="IPR050102">
    <property type="entry name" value="tRNA_sulfurtransferase_ThiI"/>
</dbReference>
<evidence type="ECO:0000256" key="6">
    <source>
        <dbReference type="ARBA" id="ARBA00022741"/>
    </source>
</evidence>
<keyword evidence="7 19" id="KW-0067">ATP-binding</keyword>
<dbReference type="GO" id="GO:0140741">
    <property type="term" value="F:tRNA-uracil-4 sulfurtransferase activity"/>
    <property type="evidence" value="ECO:0007669"/>
    <property type="project" value="UniProtKB-EC"/>
</dbReference>
<dbReference type="GO" id="GO:0009228">
    <property type="term" value="P:thiamine biosynthetic process"/>
    <property type="evidence" value="ECO:0007669"/>
    <property type="project" value="UniProtKB-KW"/>
</dbReference>
<evidence type="ECO:0000256" key="4">
    <source>
        <dbReference type="ARBA" id="ARBA00022555"/>
    </source>
</evidence>
<reference evidence="21" key="1">
    <citation type="submission" date="2020-09" db="EMBL/GenBank/DDBJ databases">
        <title>New species isolated from human feces.</title>
        <authorList>
            <person name="Kitahara M."/>
            <person name="Shigeno Y."/>
            <person name="Shime M."/>
            <person name="Matsumoto Y."/>
            <person name="Nakamura S."/>
            <person name="Motooka D."/>
            <person name="Fukuoka S."/>
            <person name="Nishikawa H."/>
            <person name="Benno Y."/>
        </authorList>
    </citation>
    <scope>NUCLEOTIDE SEQUENCE</scope>
    <source>
        <strain evidence="21">MM35</strain>
        <plasmid evidence="21">pMM35_01</plasmid>
    </source>
</reference>
<keyword evidence="8 19" id="KW-0694">RNA-binding</keyword>
<gene>
    <name evidence="19 21" type="primary">thiI</name>
    <name evidence="21" type="ORF">MM35RIKEN_18130</name>
</gene>
<dbReference type="GO" id="GO:0000049">
    <property type="term" value="F:tRNA binding"/>
    <property type="evidence" value="ECO:0007669"/>
    <property type="project" value="UniProtKB-UniRule"/>
</dbReference>
<dbReference type="GO" id="GO:0052837">
    <property type="term" value="P:thiazole biosynthetic process"/>
    <property type="evidence" value="ECO:0007669"/>
    <property type="project" value="TreeGrafter"/>
</dbReference>
<dbReference type="GO" id="GO:0009229">
    <property type="term" value="P:thiamine diphosphate biosynthetic process"/>
    <property type="evidence" value="ECO:0007669"/>
    <property type="project" value="UniProtKB-UniRule"/>
</dbReference>
<evidence type="ECO:0000256" key="11">
    <source>
        <dbReference type="ARBA" id="ARBA00052330"/>
    </source>
</evidence>
<dbReference type="Pfam" id="PF22025">
    <property type="entry name" value="ThiI_fer"/>
    <property type="match status" value="1"/>
</dbReference>
<dbReference type="AlphaFoldDB" id="A0A810Q2B6"/>
<evidence type="ECO:0000256" key="2">
    <source>
        <dbReference type="ARBA" id="ARBA00004948"/>
    </source>
</evidence>
<evidence type="ECO:0000259" key="20">
    <source>
        <dbReference type="PROSITE" id="PS51165"/>
    </source>
</evidence>
<dbReference type="GO" id="GO:0005524">
    <property type="term" value="F:ATP binding"/>
    <property type="evidence" value="ECO:0007669"/>
    <property type="project" value="UniProtKB-UniRule"/>
</dbReference>
<protein>
    <recommendedName>
        <fullName evidence="15 19">Probable tRNA sulfurtransferase</fullName>
        <ecNumber evidence="14 19">2.8.1.4</ecNumber>
    </recommendedName>
    <alternativeName>
        <fullName evidence="16 19">Sulfur carrier protein ThiS sulfurtransferase</fullName>
    </alternativeName>
    <alternativeName>
        <fullName evidence="17 19">Thiamine biosynthesis protein ThiI</fullName>
    </alternativeName>
    <alternativeName>
        <fullName evidence="18 19">tRNA 4-thiouridine synthase</fullName>
    </alternativeName>
</protein>
<evidence type="ECO:0000256" key="17">
    <source>
        <dbReference type="ARBA" id="ARBA00077849"/>
    </source>
</evidence>
<geneLocation type="plasmid" evidence="21 22">
    <name>pMM35_01</name>
</geneLocation>
<dbReference type="Proteomes" id="UP000681343">
    <property type="component" value="Plasmid pMM35_01"/>
</dbReference>
<keyword evidence="21" id="KW-0614">Plasmid</keyword>
<dbReference type="PANTHER" id="PTHR43209:SF1">
    <property type="entry name" value="TRNA SULFURTRANSFERASE"/>
    <property type="match status" value="1"/>
</dbReference>
<dbReference type="SUPFAM" id="SSF52402">
    <property type="entry name" value="Adenine nucleotide alpha hydrolases-like"/>
    <property type="match status" value="1"/>
</dbReference>
<dbReference type="EC" id="2.8.1.4" evidence="14 19"/>
<dbReference type="InterPro" id="IPR003720">
    <property type="entry name" value="tRNA_STrfase"/>
</dbReference>
<keyword evidence="22" id="KW-1185">Reference proteome</keyword>
<evidence type="ECO:0000313" key="21">
    <source>
        <dbReference type="EMBL" id="BCK79621.1"/>
    </source>
</evidence>
<dbReference type="PROSITE" id="PS51165">
    <property type="entry name" value="THUMP"/>
    <property type="match status" value="1"/>
</dbReference>
<name>A0A810Q2B6_9FIRM</name>
<comment type="similarity">
    <text evidence="13 19">Belongs to the ThiI family.</text>
</comment>
<accession>A0A810Q2B6</accession>
<dbReference type="Pfam" id="PF02568">
    <property type="entry name" value="ThiI"/>
    <property type="match status" value="1"/>
</dbReference>
<feature type="domain" description="THUMP" evidence="20">
    <location>
        <begin position="61"/>
        <end position="166"/>
    </location>
</feature>